<name>A0A0M9G831_LEPPY</name>
<dbReference type="OrthoDB" id="1434354at2759"/>
<dbReference type="EMBL" id="LGTL01000002">
    <property type="protein sequence ID" value="KPA84659.1"/>
    <property type="molecule type" value="Genomic_DNA"/>
</dbReference>
<dbReference type="SUPFAM" id="SSF52087">
    <property type="entry name" value="CRAL/TRIO domain"/>
    <property type="match status" value="1"/>
</dbReference>
<dbReference type="CDD" id="cd00170">
    <property type="entry name" value="SEC14"/>
    <property type="match status" value="1"/>
</dbReference>
<feature type="domain" description="CRAL-TRIO" evidence="1">
    <location>
        <begin position="133"/>
        <end position="326"/>
    </location>
</feature>
<gene>
    <name evidence="2" type="ORF">ABB37_01173</name>
</gene>
<evidence type="ECO:0000313" key="3">
    <source>
        <dbReference type="Proteomes" id="UP000037923"/>
    </source>
</evidence>
<dbReference type="InterPro" id="IPR036273">
    <property type="entry name" value="CRAL/TRIO_N_dom_sf"/>
</dbReference>
<sequence length="470" mass="52942">MTEVHGKKMYRFAKLTPEREEKITEMVELMKSSFDPLPKQLLRLEHFAPSTPDSPTRQSSTRLYCYMFLQAREWNVQKAFAMMKQSVAFRNKNKLDERGELPPAIPVRGWDMEAIHKFMDTPERQMDDEIGRITAATRAFLEMGFHCWDRNGLPIFYMMLGSVKARTGIKKLKQMAKIGETPLDLCWKVLQHTMGVGEALAVYQQLSYERGTLAVDAAEGHIRACNIVLDMKGFTFRLIWKPAIDLMRGALKLLFQYYPDCVHRIFVVNCPTTIMCGYKLIRPTLPASVQRKVIFAGPSDTLSALSLLIDPKYIPERYGGQCRCEGGCFASHEVGGASHGDDKESDPSEVGDVVTEDITVTAGSDYCRVFALEREDTVAWDFAATQGKGVAFTVYFIPAAEAADMQWSTVSAKKLEPHTIANSHTVSGADTFVAKEQGTLVLMWANRKSWFSSKYIQLRVYKETTATVNG</sequence>
<dbReference type="SUPFAM" id="SSF101576">
    <property type="entry name" value="Supernatant protein factor (SPF), C-terminal domain"/>
    <property type="match status" value="1"/>
</dbReference>
<dbReference type="RefSeq" id="XP_015663099.1">
    <property type="nucleotide sequence ID" value="XM_015797579.1"/>
</dbReference>
<dbReference type="VEuPathDB" id="TriTrypDB:LpyrH10_02_1470"/>
<dbReference type="InterPro" id="IPR001251">
    <property type="entry name" value="CRAL-TRIO_dom"/>
</dbReference>
<dbReference type="AlphaFoldDB" id="A0A0M9G831"/>
<dbReference type="PANTHER" id="PTHR45657:SF1">
    <property type="entry name" value="CRAL-TRIO DOMAIN-CONTAINING PROTEIN YKL091C-RELATED"/>
    <property type="match status" value="1"/>
</dbReference>
<proteinExistence type="predicted"/>
<dbReference type="SMART" id="SM00516">
    <property type="entry name" value="SEC14"/>
    <property type="match status" value="1"/>
</dbReference>
<organism evidence="2 3">
    <name type="scientific">Leptomonas pyrrhocoris</name>
    <name type="common">Firebug parasite</name>
    <dbReference type="NCBI Taxonomy" id="157538"/>
    <lineage>
        <taxon>Eukaryota</taxon>
        <taxon>Discoba</taxon>
        <taxon>Euglenozoa</taxon>
        <taxon>Kinetoplastea</taxon>
        <taxon>Metakinetoplastina</taxon>
        <taxon>Trypanosomatida</taxon>
        <taxon>Trypanosomatidae</taxon>
        <taxon>Leishmaniinae</taxon>
        <taxon>Leptomonas</taxon>
    </lineage>
</organism>
<dbReference type="InterPro" id="IPR051026">
    <property type="entry name" value="PI/PC_transfer"/>
</dbReference>
<dbReference type="GeneID" id="26901468"/>
<dbReference type="PROSITE" id="PS50191">
    <property type="entry name" value="CRAL_TRIO"/>
    <property type="match status" value="1"/>
</dbReference>
<dbReference type="SUPFAM" id="SSF46938">
    <property type="entry name" value="CRAL/TRIO N-terminal domain"/>
    <property type="match status" value="1"/>
</dbReference>
<dbReference type="RefSeq" id="XP_015663100.1">
    <property type="nucleotide sequence ID" value="XM_015797580.1"/>
</dbReference>
<dbReference type="InterPro" id="IPR011074">
    <property type="entry name" value="CRAL/TRIO_N_dom"/>
</dbReference>
<dbReference type="SMART" id="SM01100">
    <property type="entry name" value="CRAL_TRIO_N"/>
    <property type="match status" value="1"/>
</dbReference>
<comment type="caution">
    <text evidence="2">The sequence shown here is derived from an EMBL/GenBank/DDBJ whole genome shotgun (WGS) entry which is preliminary data.</text>
</comment>
<keyword evidence="3" id="KW-1185">Reference proteome</keyword>
<dbReference type="InterPro" id="IPR036598">
    <property type="entry name" value="GOLD_dom_sf"/>
</dbReference>
<dbReference type="InterPro" id="IPR036865">
    <property type="entry name" value="CRAL-TRIO_dom_sf"/>
</dbReference>
<dbReference type="Gene3D" id="2.60.120.680">
    <property type="entry name" value="GOLD domain"/>
    <property type="match status" value="1"/>
</dbReference>
<dbReference type="Gene3D" id="3.40.525.10">
    <property type="entry name" value="CRAL-TRIO lipid binding domain"/>
    <property type="match status" value="1"/>
</dbReference>
<dbReference type="EMBL" id="LGTL01000002">
    <property type="protein sequence ID" value="KPA84660.1"/>
    <property type="molecule type" value="Genomic_DNA"/>
</dbReference>
<dbReference type="OMA" id="RWQQQLF"/>
<dbReference type="EMBL" id="LGTL01000002">
    <property type="protein sequence ID" value="KPA84661.1"/>
    <property type="molecule type" value="Genomic_DNA"/>
</dbReference>
<reference evidence="2 3" key="1">
    <citation type="submission" date="2015-07" db="EMBL/GenBank/DDBJ databases">
        <title>High-quality genome of monoxenous trypanosomatid Leptomonas pyrrhocoris.</title>
        <authorList>
            <person name="Flegontov P."/>
            <person name="Butenko A."/>
            <person name="Firsov S."/>
            <person name="Vlcek C."/>
            <person name="Logacheva M.D."/>
            <person name="Field M."/>
            <person name="Filatov D."/>
            <person name="Flegontova O."/>
            <person name="Gerasimov E."/>
            <person name="Jackson A.P."/>
            <person name="Kelly S."/>
            <person name="Opperdoes F."/>
            <person name="O'Reilly A."/>
            <person name="Votypka J."/>
            <person name="Yurchenko V."/>
            <person name="Lukes J."/>
        </authorList>
    </citation>
    <scope>NUCLEOTIDE SEQUENCE [LARGE SCALE GENOMIC DNA]</scope>
    <source>
        <strain evidence="2">H10</strain>
    </source>
</reference>
<dbReference type="Proteomes" id="UP000037923">
    <property type="component" value="Unassembled WGS sequence"/>
</dbReference>
<protein>
    <recommendedName>
        <fullName evidence="1">CRAL-TRIO domain-containing protein</fullName>
    </recommendedName>
</protein>
<accession>A0A0M9G831</accession>
<dbReference type="PANTHER" id="PTHR45657">
    <property type="entry name" value="CRAL-TRIO DOMAIN-CONTAINING PROTEIN YKL091C-RELATED"/>
    <property type="match status" value="1"/>
</dbReference>
<evidence type="ECO:0000313" key="2">
    <source>
        <dbReference type="EMBL" id="KPA84660.1"/>
    </source>
</evidence>
<dbReference type="Pfam" id="PF00650">
    <property type="entry name" value="CRAL_TRIO"/>
    <property type="match status" value="1"/>
</dbReference>
<dbReference type="RefSeq" id="XP_015663098.1">
    <property type="nucleotide sequence ID" value="XM_015797578.1"/>
</dbReference>
<evidence type="ECO:0000259" key="1">
    <source>
        <dbReference type="PROSITE" id="PS50191"/>
    </source>
</evidence>